<organism evidence="2 3">
    <name type="scientific">Mucuna pruriens</name>
    <name type="common">Velvet bean</name>
    <name type="synonym">Dolichos pruriens</name>
    <dbReference type="NCBI Taxonomy" id="157652"/>
    <lineage>
        <taxon>Eukaryota</taxon>
        <taxon>Viridiplantae</taxon>
        <taxon>Streptophyta</taxon>
        <taxon>Embryophyta</taxon>
        <taxon>Tracheophyta</taxon>
        <taxon>Spermatophyta</taxon>
        <taxon>Magnoliopsida</taxon>
        <taxon>eudicotyledons</taxon>
        <taxon>Gunneridae</taxon>
        <taxon>Pentapetalae</taxon>
        <taxon>rosids</taxon>
        <taxon>fabids</taxon>
        <taxon>Fabales</taxon>
        <taxon>Fabaceae</taxon>
        <taxon>Papilionoideae</taxon>
        <taxon>50 kb inversion clade</taxon>
        <taxon>NPAAA clade</taxon>
        <taxon>indigoferoid/millettioid clade</taxon>
        <taxon>Phaseoleae</taxon>
        <taxon>Mucuna</taxon>
    </lineage>
</organism>
<feature type="region of interest" description="Disordered" evidence="1">
    <location>
        <begin position="81"/>
        <end position="103"/>
    </location>
</feature>
<comment type="caution">
    <text evidence="2">The sequence shown here is derived from an EMBL/GenBank/DDBJ whole genome shotgun (WGS) entry which is preliminary data.</text>
</comment>
<proteinExistence type="predicted"/>
<dbReference type="OrthoDB" id="1458701at2759"/>
<protein>
    <submittedName>
        <fullName evidence="2">Uncharacterized protein</fullName>
    </submittedName>
</protein>
<feature type="compositionally biased region" description="Basic and acidic residues" evidence="1">
    <location>
        <begin position="249"/>
        <end position="271"/>
    </location>
</feature>
<reference evidence="2" key="1">
    <citation type="submission" date="2018-05" db="EMBL/GenBank/DDBJ databases">
        <title>Draft genome of Mucuna pruriens seed.</title>
        <authorList>
            <person name="Nnadi N.E."/>
            <person name="Vos R."/>
            <person name="Hasami M.H."/>
            <person name="Devisetty U.K."/>
            <person name="Aguiy J.C."/>
        </authorList>
    </citation>
    <scope>NUCLEOTIDE SEQUENCE [LARGE SCALE GENOMIC DNA]</scope>
    <source>
        <strain evidence="2">JCA_2017</strain>
    </source>
</reference>
<evidence type="ECO:0000313" key="2">
    <source>
        <dbReference type="EMBL" id="RDX74509.1"/>
    </source>
</evidence>
<dbReference type="Proteomes" id="UP000257109">
    <property type="component" value="Unassembled WGS sequence"/>
</dbReference>
<name>A0A371F891_MUCPR</name>
<sequence length="271" mass="29805">MRIWLQTALACRICARQMPRASKTTPKGGVNWLHKCSHPSRKKKWPPCLSIHSPLLSTIRRRKDTNAVVVDSSQGQSKLILSSSGVVSPSGTPSQAEAANTPEASNLRLDLIEVGWLGFKENEPNISTNPLPTHEGQSINTLSHKVLAPDQGKGTAQTVGQVAAMGQEWARPFQPLIIECDPIHLAPLIIAAPPKPAYKNNHAVRWQYDLILEELPKEQADDPPLEEITHIVEPGGITRSGRIYTPENLGKKNPKENPKGAPKEKEAEKFF</sequence>
<feature type="compositionally biased region" description="Low complexity" evidence="1">
    <location>
        <begin position="82"/>
        <end position="94"/>
    </location>
</feature>
<dbReference type="AlphaFoldDB" id="A0A371F891"/>
<keyword evidence="3" id="KW-1185">Reference proteome</keyword>
<feature type="non-terminal residue" evidence="2">
    <location>
        <position position="1"/>
    </location>
</feature>
<accession>A0A371F891</accession>
<evidence type="ECO:0000256" key="1">
    <source>
        <dbReference type="SAM" id="MobiDB-lite"/>
    </source>
</evidence>
<gene>
    <name evidence="2" type="ORF">CR513_45739</name>
</gene>
<dbReference type="EMBL" id="QJKJ01010157">
    <property type="protein sequence ID" value="RDX74509.1"/>
    <property type="molecule type" value="Genomic_DNA"/>
</dbReference>
<feature type="region of interest" description="Disordered" evidence="1">
    <location>
        <begin position="236"/>
        <end position="271"/>
    </location>
</feature>
<evidence type="ECO:0000313" key="3">
    <source>
        <dbReference type="Proteomes" id="UP000257109"/>
    </source>
</evidence>